<dbReference type="KEGG" id="mflu:HZU40_00190"/>
<dbReference type="Gene3D" id="1.10.10.10">
    <property type="entry name" value="Winged helix-like DNA-binding domain superfamily/Winged helix DNA-binding domain"/>
    <property type="match status" value="1"/>
</dbReference>
<geneLocation type="plasmid" evidence="1 2">
    <name>unnamed2</name>
</geneLocation>
<dbReference type="EMBL" id="CP059893">
    <property type="protein sequence ID" value="QNJ89924.1"/>
    <property type="molecule type" value="Genomic_DNA"/>
</dbReference>
<dbReference type="AlphaFoldDB" id="A0A7G8P6F8"/>
<gene>
    <name evidence="1" type="ORF">HZU40_00190</name>
</gene>
<dbReference type="Proteomes" id="UP000515498">
    <property type="component" value="Plasmid unnamed2"/>
</dbReference>
<name>A0A7G8P6F8_9MYCO</name>
<dbReference type="CDD" id="cd00090">
    <property type="entry name" value="HTH_ARSR"/>
    <property type="match status" value="1"/>
</dbReference>
<dbReference type="SUPFAM" id="SSF81301">
    <property type="entry name" value="Nucleotidyltransferase"/>
    <property type="match status" value="1"/>
</dbReference>
<evidence type="ECO:0000313" key="1">
    <source>
        <dbReference type="EMBL" id="QNJ89924.1"/>
    </source>
</evidence>
<sequence length="199" mass="22463">MRTEAPALLPIFRSQHQGELLTRLLLNPTEEFTVTELARILNTSKQTTQAEVERLVKAHILRDRRQGRNRLISANPNHPAITPLTQLALMTFGPHDIIAEEFANIPGAERIIIFGSWAARYTGHPGPPPNDIDVLVIGHTNRTDVFDAADRAQQRIGSPVNPERATPEQWENPRDWPLIAELKQRPYVTVHPHTHQESA</sequence>
<proteinExistence type="predicted"/>
<accession>A0A7G8P6F8</accession>
<dbReference type="Gene3D" id="3.30.460.10">
    <property type="entry name" value="Beta Polymerase, domain 2"/>
    <property type="match status" value="1"/>
</dbReference>
<reference evidence="1 2" key="1">
    <citation type="submission" date="2020-07" db="EMBL/GenBank/DDBJ databases">
        <title>Draft genome sequence of four isobutane-metabolizing strains capable of cometabolically degrading diverse ether contaminants.</title>
        <authorList>
            <person name="Chen W."/>
            <person name="Faulkner N."/>
            <person name="Smith C."/>
            <person name="Hyman M."/>
        </authorList>
    </citation>
    <scope>NUCLEOTIDE SEQUENCE [LARGE SCALE GENOMIC DNA]</scope>
    <source>
        <strain evidence="1 2">2A</strain>
        <plasmid evidence="1 2">unnamed2</plasmid>
    </source>
</reference>
<dbReference type="CDD" id="cd05403">
    <property type="entry name" value="NT_KNTase_like"/>
    <property type="match status" value="1"/>
</dbReference>
<dbReference type="InterPro" id="IPR043519">
    <property type="entry name" value="NT_sf"/>
</dbReference>
<dbReference type="InterPro" id="IPR011991">
    <property type="entry name" value="ArsR-like_HTH"/>
</dbReference>
<dbReference type="SUPFAM" id="SSF46785">
    <property type="entry name" value="Winged helix' DNA-binding domain"/>
    <property type="match status" value="1"/>
</dbReference>
<keyword evidence="1" id="KW-0614">Plasmid</keyword>
<protein>
    <submittedName>
        <fullName evidence="1">ArsR family transcriptional regulator</fullName>
    </submittedName>
</protein>
<dbReference type="InterPro" id="IPR036390">
    <property type="entry name" value="WH_DNA-bd_sf"/>
</dbReference>
<evidence type="ECO:0000313" key="2">
    <source>
        <dbReference type="Proteomes" id="UP000515498"/>
    </source>
</evidence>
<dbReference type="InterPro" id="IPR036388">
    <property type="entry name" value="WH-like_DNA-bd_sf"/>
</dbReference>
<dbReference type="RefSeq" id="WP_187095076.1">
    <property type="nucleotide sequence ID" value="NZ_CP059893.1"/>
</dbReference>
<organism evidence="1 2">
    <name type="scientific">Mycolicibacterium fluoranthenivorans</name>
    <dbReference type="NCBI Taxonomy" id="258505"/>
    <lineage>
        <taxon>Bacteria</taxon>
        <taxon>Bacillati</taxon>
        <taxon>Actinomycetota</taxon>
        <taxon>Actinomycetes</taxon>
        <taxon>Mycobacteriales</taxon>
        <taxon>Mycobacteriaceae</taxon>
        <taxon>Mycolicibacterium</taxon>
    </lineage>
</organism>